<keyword evidence="1" id="KW-0812">Transmembrane</keyword>
<dbReference type="RefSeq" id="WP_280029359.1">
    <property type="nucleotide sequence ID" value="NZ_JAOCKG010000017.1"/>
</dbReference>
<keyword evidence="1" id="KW-0472">Membrane</keyword>
<evidence type="ECO:0000313" key="2">
    <source>
        <dbReference type="EMBL" id="MDH2053979.1"/>
    </source>
</evidence>
<protein>
    <submittedName>
        <fullName evidence="2">Uncharacterized protein</fullName>
    </submittedName>
</protein>
<proteinExistence type="predicted"/>
<sequence length="76" mass="7799">MAAAGGFRLRMAMAVIMGMVMLVVMSVLGRTVVARMIVTGMIVFGMIMTGVIVPRLAPRVSAACAAGVFLLGGQGL</sequence>
<evidence type="ECO:0000256" key="1">
    <source>
        <dbReference type="SAM" id="Phobius"/>
    </source>
</evidence>
<comment type="caution">
    <text evidence="2">The sequence shown here is derived from an EMBL/GenBank/DDBJ whole genome shotgun (WGS) entry which is preliminary data.</text>
</comment>
<dbReference type="AlphaFoldDB" id="A0AA42WHZ8"/>
<reference evidence="2" key="1">
    <citation type="submission" date="2022-09" db="EMBL/GenBank/DDBJ databases">
        <title>Intensive care unit water sources are persistently colonized with multi-drug resistant bacteria and are the site of extensive horizontal gene transfer of antibiotic resistance genes.</title>
        <authorList>
            <person name="Diorio-Toth L."/>
        </authorList>
    </citation>
    <scope>NUCLEOTIDE SEQUENCE</scope>
    <source>
        <strain evidence="2">GD03676</strain>
    </source>
</reference>
<accession>A0AA42WHZ8</accession>
<gene>
    <name evidence="2" type="ORF">N5K24_26505</name>
</gene>
<dbReference type="EMBL" id="JAOCKG010000017">
    <property type="protein sequence ID" value="MDH2053979.1"/>
    <property type="molecule type" value="Genomic_DNA"/>
</dbReference>
<feature type="transmembrane region" description="Helical" evidence="1">
    <location>
        <begin position="7"/>
        <end position="28"/>
    </location>
</feature>
<keyword evidence="1" id="KW-1133">Transmembrane helix</keyword>
<organism evidence="2 3">
    <name type="scientific">Achromobacter marplatensis</name>
    <dbReference type="NCBI Taxonomy" id="470868"/>
    <lineage>
        <taxon>Bacteria</taxon>
        <taxon>Pseudomonadati</taxon>
        <taxon>Pseudomonadota</taxon>
        <taxon>Betaproteobacteria</taxon>
        <taxon>Burkholderiales</taxon>
        <taxon>Alcaligenaceae</taxon>
        <taxon>Achromobacter</taxon>
    </lineage>
</organism>
<dbReference type="Proteomes" id="UP001161276">
    <property type="component" value="Unassembled WGS sequence"/>
</dbReference>
<name>A0AA42WHZ8_9BURK</name>
<evidence type="ECO:0000313" key="3">
    <source>
        <dbReference type="Proteomes" id="UP001161276"/>
    </source>
</evidence>
<feature type="transmembrane region" description="Helical" evidence="1">
    <location>
        <begin position="34"/>
        <end position="53"/>
    </location>
</feature>